<reference evidence="3 4" key="1">
    <citation type="submission" date="2019-02" db="EMBL/GenBank/DDBJ databases">
        <title>Genome sequencing of the rare red list fungi Bondarzewia mesenterica.</title>
        <authorList>
            <person name="Buettner E."/>
            <person name="Kellner H."/>
        </authorList>
    </citation>
    <scope>NUCLEOTIDE SEQUENCE [LARGE SCALE GENOMIC DNA]</scope>
    <source>
        <strain evidence="3 4">DSM 108281</strain>
    </source>
</reference>
<protein>
    <recommendedName>
        <fullName evidence="2">NADP-dependent oxidoreductase domain-containing protein</fullName>
    </recommendedName>
</protein>
<name>A0A4S4LW30_9AGAM</name>
<dbReference type="InterPro" id="IPR050791">
    <property type="entry name" value="Aldo-Keto_reductase"/>
</dbReference>
<sequence length="344" mass="37133">MVQKTATIASNVVVAKTGHGLMLMTWKPTPVPDEEAFEAIKAGIDSLPAGTKMLINSAEFYGIDPITANLELIARFFERYPTYADKAFLSVKGSIIPGGGVDCSPENVRRSVDLILEKLRGTKKLDLFESARVDPKHPIEETMKVFSDLVAEGKFDYIGLSECSAETVRRASAVGPVAAVEIEVSPWSYTQETKDVIAVCKERGIAVVGYSPLGRGFLVGQIKKPSDFEGSTLCNSSPCAIINTSLQRNMKHNFAIVDALKAIADKKGITPAQLCIAWVAALGSHVIPLPGSSNKKRTIENLSGGDIELSADEIEEIGKVLETHPVMGGRYIDELGNDKLLLWG</sequence>
<dbReference type="Proteomes" id="UP000310158">
    <property type="component" value="Unassembled WGS sequence"/>
</dbReference>
<dbReference type="PANTHER" id="PTHR43625">
    <property type="entry name" value="AFLATOXIN B1 ALDEHYDE REDUCTASE"/>
    <property type="match status" value="1"/>
</dbReference>
<organism evidence="3 4">
    <name type="scientific">Bondarzewia mesenterica</name>
    <dbReference type="NCBI Taxonomy" id="1095465"/>
    <lineage>
        <taxon>Eukaryota</taxon>
        <taxon>Fungi</taxon>
        <taxon>Dikarya</taxon>
        <taxon>Basidiomycota</taxon>
        <taxon>Agaricomycotina</taxon>
        <taxon>Agaricomycetes</taxon>
        <taxon>Russulales</taxon>
        <taxon>Bondarzewiaceae</taxon>
        <taxon>Bondarzewia</taxon>
    </lineage>
</organism>
<dbReference type="Gene3D" id="3.20.20.100">
    <property type="entry name" value="NADP-dependent oxidoreductase domain"/>
    <property type="match status" value="1"/>
</dbReference>
<evidence type="ECO:0000259" key="2">
    <source>
        <dbReference type="Pfam" id="PF00248"/>
    </source>
</evidence>
<dbReference type="EMBL" id="SGPL01000152">
    <property type="protein sequence ID" value="THH16555.1"/>
    <property type="molecule type" value="Genomic_DNA"/>
</dbReference>
<evidence type="ECO:0000313" key="4">
    <source>
        <dbReference type="Proteomes" id="UP000310158"/>
    </source>
</evidence>
<dbReference type="GO" id="GO:0016491">
    <property type="term" value="F:oxidoreductase activity"/>
    <property type="evidence" value="ECO:0007669"/>
    <property type="project" value="UniProtKB-KW"/>
</dbReference>
<dbReference type="SUPFAM" id="SSF51430">
    <property type="entry name" value="NAD(P)-linked oxidoreductase"/>
    <property type="match status" value="1"/>
</dbReference>
<dbReference type="Pfam" id="PF00248">
    <property type="entry name" value="Aldo_ket_red"/>
    <property type="match status" value="1"/>
</dbReference>
<dbReference type="AlphaFoldDB" id="A0A4S4LW30"/>
<dbReference type="PANTHER" id="PTHR43625:SF78">
    <property type="entry name" value="PYRIDOXAL REDUCTASE-RELATED"/>
    <property type="match status" value="1"/>
</dbReference>
<evidence type="ECO:0000313" key="3">
    <source>
        <dbReference type="EMBL" id="THH16555.1"/>
    </source>
</evidence>
<gene>
    <name evidence="3" type="ORF">EW146_g4105</name>
</gene>
<accession>A0A4S4LW30</accession>
<dbReference type="CDD" id="cd19077">
    <property type="entry name" value="AKR_AKR8A1-2"/>
    <property type="match status" value="1"/>
</dbReference>
<dbReference type="OrthoDB" id="37537at2759"/>
<feature type="domain" description="NADP-dependent oxidoreductase" evidence="2">
    <location>
        <begin position="18"/>
        <end position="321"/>
    </location>
</feature>
<evidence type="ECO:0000256" key="1">
    <source>
        <dbReference type="ARBA" id="ARBA00023002"/>
    </source>
</evidence>
<keyword evidence="4" id="KW-1185">Reference proteome</keyword>
<dbReference type="InterPro" id="IPR023210">
    <property type="entry name" value="NADP_OxRdtase_dom"/>
</dbReference>
<dbReference type="GO" id="GO:0005737">
    <property type="term" value="C:cytoplasm"/>
    <property type="evidence" value="ECO:0007669"/>
    <property type="project" value="TreeGrafter"/>
</dbReference>
<proteinExistence type="predicted"/>
<dbReference type="InterPro" id="IPR036812">
    <property type="entry name" value="NAD(P)_OxRdtase_dom_sf"/>
</dbReference>
<keyword evidence="1" id="KW-0560">Oxidoreductase</keyword>
<comment type="caution">
    <text evidence="3">The sequence shown here is derived from an EMBL/GenBank/DDBJ whole genome shotgun (WGS) entry which is preliminary data.</text>
</comment>